<reference evidence="2 3" key="1">
    <citation type="submission" date="2017-07" db="EMBL/GenBank/DDBJ databases">
        <title>Niveispirillum cyanobacteriorum sp. nov., isolated from cyanobacterial aggregates in a eutrophic lake.</title>
        <authorList>
            <person name="Cai H."/>
        </authorList>
    </citation>
    <scope>NUCLEOTIDE SEQUENCE [LARGE SCALE GENOMIC DNA]</scope>
    <source>
        <strain evidence="3">TH1-14</strain>
    </source>
</reference>
<proteinExistence type="predicted"/>
<keyword evidence="1" id="KW-0472">Membrane</keyword>
<protein>
    <recommendedName>
        <fullName evidence="4">Envelope stress response membrane protein PspB</fullName>
    </recommendedName>
</protein>
<evidence type="ECO:0000313" key="2">
    <source>
        <dbReference type="EMBL" id="OYQ35256.1"/>
    </source>
</evidence>
<comment type="caution">
    <text evidence="2">The sequence shown here is derived from an EMBL/GenBank/DDBJ whole genome shotgun (WGS) entry which is preliminary data.</text>
</comment>
<dbReference type="RefSeq" id="WP_094455674.1">
    <property type="nucleotide sequence ID" value="NZ_NOXU01000026.1"/>
</dbReference>
<name>A0A255Z1B0_9PROT</name>
<dbReference type="InterPro" id="IPR009554">
    <property type="entry name" value="Phageshock_PspB"/>
</dbReference>
<feature type="transmembrane region" description="Helical" evidence="1">
    <location>
        <begin position="6"/>
        <end position="22"/>
    </location>
</feature>
<dbReference type="GO" id="GO:0006355">
    <property type="term" value="P:regulation of DNA-templated transcription"/>
    <property type="evidence" value="ECO:0007669"/>
    <property type="project" value="InterPro"/>
</dbReference>
<dbReference type="GO" id="GO:0009271">
    <property type="term" value="P:phage shock"/>
    <property type="evidence" value="ECO:0007669"/>
    <property type="project" value="InterPro"/>
</dbReference>
<keyword evidence="3" id="KW-1185">Reference proteome</keyword>
<gene>
    <name evidence="2" type="ORF">CHU95_08500</name>
</gene>
<sequence length="73" mass="8120">MFNSPYIIPVMALMIPIVAIVMKHLTQMRAMRVGGLSEGAAAELSERAARLEDRVLQLERILDAEAPGWRSRA</sequence>
<organism evidence="2 3">
    <name type="scientific">Niveispirillum lacus</name>
    <dbReference type="NCBI Taxonomy" id="1981099"/>
    <lineage>
        <taxon>Bacteria</taxon>
        <taxon>Pseudomonadati</taxon>
        <taxon>Pseudomonadota</taxon>
        <taxon>Alphaproteobacteria</taxon>
        <taxon>Rhodospirillales</taxon>
        <taxon>Azospirillaceae</taxon>
        <taxon>Niveispirillum</taxon>
    </lineage>
</organism>
<evidence type="ECO:0000256" key="1">
    <source>
        <dbReference type="SAM" id="Phobius"/>
    </source>
</evidence>
<evidence type="ECO:0008006" key="4">
    <source>
        <dbReference type="Google" id="ProtNLM"/>
    </source>
</evidence>
<dbReference type="Proteomes" id="UP000216998">
    <property type="component" value="Unassembled WGS sequence"/>
</dbReference>
<dbReference type="EMBL" id="NOXU01000026">
    <property type="protein sequence ID" value="OYQ35256.1"/>
    <property type="molecule type" value="Genomic_DNA"/>
</dbReference>
<evidence type="ECO:0000313" key="3">
    <source>
        <dbReference type="Proteomes" id="UP000216998"/>
    </source>
</evidence>
<accession>A0A255Z1B0</accession>
<dbReference type="Pfam" id="PF06667">
    <property type="entry name" value="PspB"/>
    <property type="match status" value="1"/>
</dbReference>
<dbReference type="AlphaFoldDB" id="A0A255Z1B0"/>
<keyword evidence="1" id="KW-1133">Transmembrane helix</keyword>
<dbReference type="OrthoDB" id="7365677at2"/>
<keyword evidence="1" id="KW-0812">Transmembrane</keyword>